<feature type="region of interest" description="Disordered" evidence="1">
    <location>
        <begin position="299"/>
        <end position="371"/>
    </location>
</feature>
<keyword evidence="3" id="KW-1185">Reference proteome</keyword>
<proteinExistence type="predicted"/>
<dbReference type="Pfam" id="PF10158">
    <property type="entry name" value="LOH1CR12"/>
    <property type="match status" value="1"/>
</dbReference>
<accession>A0A4S2MJV3</accession>
<dbReference type="STRING" id="341454.A0A4S2MJV3"/>
<dbReference type="Proteomes" id="UP000298138">
    <property type="component" value="Unassembled WGS sequence"/>
</dbReference>
<feature type="compositionally biased region" description="Low complexity" evidence="1">
    <location>
        <begin position="166"/>
        <end position="178"/>
    </location>
</feature>
<evidence type="ECO:0000313" key="3">
    <source>
        <dbReference type="Proteomes" id="UP000298138"/>
    </source>
</evidence>
<protein>
    <submittedName>
        <fullName evidence="2">Uncharacterized protein</fullName>
    </submittedName>
</protein>
<feature type="compositionally biased region" description="Polar residues" evidence="1">
    <location>
        <begin position="335"/>
        <end position="353"/>
    </location>
</feature>
<organism evidence="2 3">
    <name type="scientific">Ascodesmis nigricans</name>
    <dbReference type="NCBI Taxonomy" id="341454"/>
    <lineage>
        <taxon>Eukaryota</taxon>
        <taxon>Fungi</taxon>
        <taxon>Dikarya</taxon>
        <taxon>Ascomycota</taxon>
        <taxon>Pezizomycotina</taxon>
        <taxon>Pezizomycetes</taxon>
        <taxon>Pezizales</taxon>
        <taxon>Ascodesmidaceae</taxon>
        <taxon>Ascodesmis</taxon>
    </lineage>
</organism>
<feature type="region of interest" description="Disordered" evidence="1">
    <location>
        <begin position="147"/>
        <end position="178"/>
    </location>
</feature>
<feature type="compositionally biased region" description="Polar residues" evidence="1">
    <location>
        <begin position="361"/>
        <end position="371"/>
    </location>
</feature>
<dbReference type="InParanoid" id="A0A4S2MJV3"/>
<evidence type="ECO:0000313" key="2">
    <source>
        <dbReference type="EMBL" id="TGZ77163.1"/>
    </source>
</evidence>
<sequence>MRAVEPEVTKTTNAIVELCTHFQNSVRAEIHALTDRQRELDEQMRSADVLTIKTLKTTKARAERFEAEGASLKNGKAVNRLAIATESTHALLTSMVSTLLLIDEMLPPQDRLSPFTSAHKNHYPNLHRLLAQKSVDLGIDLSSQPRLLQSSKGNGKRNSIHLSLPSTSTALDDNTNDNTLYTRRRRRISSASLLHHNTNPGYGTSPLAPQLQLQTILPETAAAVLTTSSHGSPGLTNYSLGISPGTRFHPPAESSTSSSSSAHIGLAPITLSSTSPGTVLDVVDASSASHRRRSSVWTLHNASPRPNTPGGVFPIDEEPLSSETHNSNSNSNSNIGSYFPTQPATPMTATSVQPRRMSWRRSGSWNSGLGG</sequence>
<dbReference type="EMBL" id="ML220158">
    <property type="protein sequence ID" value="TGZ77163.1"/>
    <property type="molecule type" value="Genomic_DNA"/>
</dbReference>
<gene>
    <name evidence="2" type="ORF">EX30DRAFT_210379</name>
</gene>
<dbReference type="OrthoDB" id="5339332at2759"/>
<dbReference type="AlphaFoldDB" id="A0A4S2MJV3"/>
<evidence type="ECO:0000256" key="1">
    <source>
        <dbReference type="SAM" id="MobiDB-lite"/>
    </source>
</evidence>
<reference evidence="2 3" key="1">
    <citation type="submission" date="2019-04" db="EMBL/GenBank/DDBJ databases">
        <title>Comparative genomics and transcriptomics to analyze fruiting body development in filamentous ascomycetes.</title>
        <authorList>
            <consortium name="DOE Joint Genome Institute"/>
            <person name="Lutkenhaus R."/>
            <person name="Traeger S."/>
            <person name="Breuer J."/>
            <person name="Kuo A."/>
            <person name="Lipzen A."/>
            <person name="Pangilinan J."/>
            <person name="Dilworth D."/>
            <person name="Sandor L."/>
            <person name="Poggeler S."/>
            <person name="Barry K."/>
            <person name="Grigoriev I.V."/>
            <person name="Nowrousian M."/>
        </authorList>
    </citation>
    <scope>NUCLEOTIDE SEQUENCE [LARGE SCALE GENOMIC DNA]</scope>
    <source>
        <strain evidence="2 3">CBS 389.68</strain>
    </source>
</reference>
<dbReference type="InterPro" id="IPR018780">
    <property type="entry name" value="TBORCS5"/>
</dbReference>
<name>A0A4S2MJV3_9PEZI</name>
<dbReference type="GO" id="GO:0032418">
    <property type="term" value="P:lysosome localization"/>
    <property type="evidence" value="ECO:0007669"/>
    <property type="project" value="InterPro"/>
</dbReference>